<feature type="domain" description="60S ribosomal export protein NMD3 OB-fold" evidence="9">
    <location>
        <begin position="282"/>
        <end position="366"/>
    </location>
</feature>
<evidence type="ECO:0000256" key="5">
    <source>
        <dbReference type="ARBA" id="ARBA00022927"/>
    </source>
</evidence>
<evidence type="ECO:0000256" key="6">
    <source>
        <dbReference type="ARBA" id="ARBA00023242"/>
    </source>
</evidence>
<keyword evidence="3 7" id="KW-0813">Transport</keyword>
<keyword evidence="12" id="KW-1185">Reference proteome</keyword>
<evidence type="ECO:0000313" key="12">
    <source>
        <dbReference type="Proteomes" id="UP001210925"/>
    </source>
</evidence>
<evidence type="ECO:0000259" key="10">
    <source>
        <dbReference type="Pfam" id="PF21193"/>
    </source>
</evidence>
<comment type="subcellular location">
    <subcellularLocation>
        <location evidence="7">Cytoplasm</location>
    </subcellularLocation>
    <subcellularLocation>
        <location evidence="7">Nucleus</location>
    </subcellularLocation>
</comment>
<dbReference type="GO" id="GO:0015031">
    <property type="term" value="P:protein transport"/>
    <property type="evidence" value="ECO:0007669"/>
    <property type="project" value="UniProtKB-KW"/>
</dbReference>
<dbReference type="InterPro" id="IPR039768">
    <property type="entry name" value="Nmd3"/>
</dbReference>
<comment type="function">
    <text evidence="7">Acts as an adapter for the XPO1/CRM1-mediated export of the 60S ribosomal subunit.</text>
</comment>
<evidence type="ECO:0000256" key="1">
    <source>
        <dbReference type="ARBA" id="ARBA00009794"/>
    </source>
</evidence>
<protein>
    <recommendedName>
        <fullName evidence="2 7">60S ribosomal export protein NMD3</fullName>
    </recommendedName>
</protein>
<feature type="domain" description="Nmd3 N-terminal" evidence="8">
    <location>
        <begin position="1"/>
        <end position="215"/>
    </location>
</feature>
<keyword evidence="5 7" id="KW-0653">Protein transport</keyword>
<feature type="domain" description="60S ribosomal export protein NMD3 SH3" evidence="10">
    <location>
        <begin position="218"/>
        <end position="264"/>
    </location>
</feature>
<dbReference type="PANTHER" id="PTHR12746:SF2">
    <property type="entry name" value="60S RIBOSOMAL EXPORT PROTEIN NMD3"/>
    <property type="match status" value="1"/>
</dbReference>
<evidence type="ECO:0000256" key="4">
    <source>
        <dbReference type="ARBA" id="ARBA00022490"/>
    </source>
</evidence>
<name>A0AAD5UR71_9FUNG</name>
<dbReference type="EMBL" id="JADGKB010000005">
    <property type="protein sequence ID" value="KAJ3261590.1"/>
    <property type="molecule type" value="Genomic_DNA"/>
</dbReference>
<evidence type="ECO:0000256" key="7">
    <source>
        <dbReference type="RuleBase" id="RU364108"/>
    </source>
</evidence>
<dbReference type="Pfam" id="PF21193">
    <property type="entry name" value="NMD_SH3"/>
    <property type="match status" value="1"/>
</dbReference>
<comment type="similarity">
    <text evidence="1 7">Belongs to the NMD3 family.</text>
</comment>
<evidence type="ECO:0000256" key="2">
    <source>
        <dbReference type="ARBA" id="ARBA00017035"/>
    </source>
</evidence>
<evidence type="ECO:0000313" key="11">
    <source>
        <dbReference type="EMBL" id="KAJ3261590.1"/>
    </source>
</evidence>
<keyword evidence="4 7" id="KW-0963">Cytoplasm</keyword>
<evidence type="ECO:0000259" key="8">
    <source>
        <dbReference type="Pfam" id="PF04981"/>
    </source>
</evidence>
<dbReference type="AlphaFoldDB" id="A0AAD5UR71"/>
<dbReference type="Pfam" id="PF21192">
    <property type="entry name" value="OB_NMD3"/>
    <property type="match status" value="1"/>
</dbReference>
<dbReference type="GO" id="GO:0043023">
    <property type="term" value="F:ribosomal large subunit binding"/>
    <property type="evidence" value="ECO:0007669"/>
    <property type="project" value="InterPro"/>
</dbReference>
<accession>A0AAD5UR71</accession>
<comment type="caution">
    <text evidence="11">The sequence shown here is derived from an EMBL/GenBank/DDBJ whole genome shotgun (WGS) entry which is preliminary data.</text>
</comment>
<dbReference type="GO" id="GO:0005737">
    <property type="term" value="C:cytoplasm"/>
    <property type="evidence" value="ECO:0007669"/>
    <property type="project" value="UniProtKB-SubCell"/>
</dbReference>
<reference evidence="11" key="1">
    <citation type="submission" date="2020-05" db="EMBL/GenBank/DDBJ databases">
        <title>Phylogenomic resolution of chytrid fungi.</title>
        <authorList>
            <person name="Stajich J.E."/>
            <person name="Amses K."/>
            <person name="Simmons R."/>
            <person name="Seto K."/>
            <person name="Myers J."/>
            <person name="Bonds A."/>
            <person name="Quandt C.A."/>
            <person name="Barry K."/>
            <person name="Liu P."/>
            <person name="Grigoriev I."/>
            <person name="Longcore J.E."/>
            <person name="James T.Y."/>
        </authorList>
    </citation>
    <scope>NUCLEOTIDE SEQUENCE</scope>
    <source>
        <strain evidence="11">PLAUS21</strain>
    </source>
</reference>
<dbReference type="InterPro" id="IPR048898">
    <property type="entry name" value="OB_NMD3"/>
</dbReference>
<organism evidence="11 12">
    <name type="scientific">Boothiomyces macroporosus</name>
    <dbReference type="NCBI Taxonomy" id="261099"/>
    <lineage>
        <taxon>Eukaryota</taxon>
        <taxon>Fungi</taxon>
        <taxon>Fungi incertae sedis</taxon>
        <taxon>Chytridiomycota</taxon>
        <taxon>Chytridiomycota incertae sedis</taxon>
        <taxon>Chytridiomycetes</taxon>
        <taxon>Rhizophydiales</taxon>
        <taxon>Terramycetaceae</taxon>
        <taxon>Boothiomyces</taxon>
    </lineage>
</organism>
<dbReference type="Pfam" id="PF04981">
    <property type="entry name" value="NMD3"/>
    <property type="match status" value="1"/>
</dbReference>
<dbReference type="GO" id="GO:0000055">
    <property type="term" value="P:ribosomal large subunit export from nucleus"/>
    <property type="evidence" value="ECO:0007669"/>
    <property type="project" value="TreeGrafter"/>
</dbReference>
<dbReference type="PANTHER" id="PTHR12746">
    <property type="entry name" value="NONSENSE-MEDIATED MRNA DECAY PROTEIN 3"/>
    <property type="match status" value="1"/>
</dbReference>
<dbReference type="GO" id="GO:0005634">
    <property type="term" value="C:nucleus"/>
    <property type="evidence" value="ECO:0007669"/>
    <property type="project" value="UniProtKB-SubCell"/>
</dbReference>
<proteinExistence type="inferred from homology"/>
<gene>
    <name evidence="11" type="ORF">HK103_005428</name>
</gene>
<dbReference type="InterPro" id="IPR007064">
    <property type="entry name" value="Nmd3_N"/>
</dbReference>
<keyword evidence="6 7" id="KW-0539">Nucleus</keyword>
<sequence length="475" mass="55031">MCLNCIRADVDISEGIPKQATVHFCKGCDRYLSPPNIWVPAELESRELLAVCLKKLKGLQKVRLVDASFIWTEPHSRRIKVKLTIQKEVFASTILQQVFVVEYIVANQYCDACTRVDAQLTWKAVCQIRQKVQHKRTFLWLEQVILKHNAHRDTSNIQEFRDGLDFFYTSRNHCIKMVDFLQSVVPVKVKESQELISSDIHAGTADFKFTYSLELIPICKDDLVCLTKTMARQLSNISQLVICTRVSNTLTLLDPTTGHHAELRGSVYWDKPFPALCETKDLIEFYVIDVQFEHQYQKYGIATIEVAKAQDLSQTFLVRSHLGHILNPGDHCKGYQLSNSNFNHDNFEALNASKNHNIPDIVLVRKSYPNARKKSRNRKWKLKSMAKTEDVEQIRTKQEKMQAEKDYELFLRDIEEDPELRGMMNIFKNTDAMEEDEVEMDDEDEPEADFPEINMDELLDDMADMHIDEDMDGDE</sequence>
<evidence type="ECO:0000259" key="9">
    <source>
        <dbReference type="Pfam" id="PF21192"/>
    </source>
</evidence>
<dbReference type="InterPro" id="IPR048899">
    <property type="entry name" value="NMD_SH3"/>
</dbReference>
<dbReference type="Proteomes" id="UP001210925">
    <property type="component" value="Unassembled WGS sequence"/>
</dbReference>
<evidence type="ECO:0000256" key="3">
    <source>
        <dbReference type="ARBA" id="ARBA00022448"/>
    </source>
</evidence>